<dbReference type="CDD" id="cd03421">
    <property type="entry name" value="SirA_like_N"/>
    <property type="match status" value="1"/>
</dbReference>
<dbReference type="InterPro" id="IPR001455">
    <property type="entry name" value="TusA-like"/>
</dbReference>
<dbReference type="STRING" id="335543.Sfum_3169"/>
<dbReference type="EMBL" id="CP000478">
    <property type="protein sequence ID" value="ABK18842.1"/>
    <property type="molecule type" value="Genomic_DNA"/>
</dbReference>
<dbReference type="InParanoid" id="A0LN40"/>
<feature type="domain" description="UPF0033" evidence="2">
    <location>
        <begin position="10"/>
        <end position="34"/>
    </location>
</feature>
<organism evidence="3 4">
    <name type="scientific">Syntrophobacter fumaroxidans (strain DSM 10017 / MPOB)</name>
    <dbReference type="NCBI Taxonomy" id="335543"/>
    <lineage>
        <taxon>Bacteria</taxon>
        <taxon>Pseudomonadati</taxon>
        <taxon>Thermodesulfobacteriota</taxon>
        <taxon>Syntrophobacteria</taxon>
        <taxon>Syntrophobacterales</taxon>
        <taxon>Syntrophobacteraceae</taxon>
        <taxon>Syntrophobacter</taxon>
    </lineage>
</organism>
<proteinExistence type="inferred from homology"/>
<dbReference type="HOGENOM" id="CLU_165255_0_2_7"/>
<dbReference type="PANTHER" id="PTHR33279">
    <property type="entry name" value="SULFUR CARRIER PROTEIN YEDF-RELATED"/>
    <property type="match status" value="1"/>
</dbReference>
<evidence type="ECO:0000256" key="1">
    <source>
        <dbReference type="ARBA" id="ARBA00008984"/>
    </source>
</evidence>
<dbReference type="Pfam" id="PF01206">
    <property type="entry name" value="TusA"/>
    <property type="match status" value="1"/>
</dbReference>
<dbReference type="Proteomes" id="UP000001784">
    <property type="component" value="Chromosome"/>
</dbReference>
<dbReference type="eggNOG" id="COG0425">
    <property type="taxonomic scope" value="Bacteria"/>
</dbReference>
<name>A0LN40_SYNFM</name>
<gene>
    <name evidence="3" type="ordered locus">Sfum_3169</name>
</gene>
<dbReference type="SUPFAM" id="SSF64307">
    <property type="entry name" value="SirA-like"/>
    <property type="match status" value="1"/>
</dbReference>
<evidence type="ECO:0000259" key="2">
    <source>
        <dbReference type="PROSITE" id="PS01148"/>
    </source>
</evidence>
<evidence type="ECO:0000313" key="4">
    <source>
        <dbReference type="Proteomes" id="UP000001784"/>
    </source>
</evidence>
<reference evidence="3 4" key="1">
    <citation type="submission" date="2006-10" db="EMBL/GenBank/DDBJ databases">
        <title>Complete sequence of Syntrophobacter fumaroxidans MPOB.</title>
        <authorList>
            <consortium name="US DOE Joint Genome Institute"/>
            <person name="Copeland A."/>
            <person name="Lucas S."/>
            <person name="Lapidus A."/>
            <person name="Barry K."/>
            <person name="Detter J.C."/>
            <person name="Glavina del Rio T."/>
            <person name="Hammon N."/>
            <person name="Israni S."/>
            <person name="Pitluck S."/>
            <person name="Goltsman E.G."/>
            <person name="Martinez M."/>
            <person name="Schmutz J."/>
            <person name="Larimer F."/>
            <person name="Land M."/>
            <person name="Hauser L."/>
            <person name="Kyrpides N."/>
            <person name="Kim E."/>
            <person name="Boone D.R."/>
            <person name="Brockman F."/>
            <person name="Culley D."/>
            <person name="Ferry J."/>
            <person name="Gunsalus R."/>
            <person name="McInerney M.J."/>
            <person name="Morrison M."/>
            <person name="Plugge C."/>
            <person name="Rohlin L."/>
            <person name="Scholten J."/>
            <person name="Sieber J."/>
            <person name="Stams A.J.M."/>
            <person name="Worm P."/>
            <person name="Henstra A.M."/>
            <person name="Richardson P."/>
        </authorList>
    </citation>
    <scope>NUCLEOTIDE SEQUENCE [LARGE SCALE GENOMIC DNA]</scope>
    <source>
        <strain evidence="4">DSM 10017 / MPOB</strain>
    </source>
</reference>
<accession>A0LN40</accession>
<sequence length="76" mass="8645">MKEEPMSEIVDARGLSCPQPVLLVMSKIKEKASGEIEVIVDNEVSRENVSRAARAKGWEVREERRQGDEWHLILGQ</sequence>
<dbReference type="KEGG" id="sfu:Sfum_3169"/>
<dbReference type="PANTHER" id="PTHR33279:SF6">
    <property type="entry name" value="SULFUR CARRIER PROTEIN YEDF-RELATED"/>
    <property type="match status" value="1"/>
</dbReference>
<protein>
    <submittedName>
        <fullName evidence="3">SirA family protein</fullName>
    </submittedName>
</protein>
<keyword evidence="4" id="KW-1185">Reference proteome</keyword>
<dbReference type="InterPro" id="IPR036868">
    <property type="entry name" value="TusA-like_sf"/>
</dbReference>
<dbReference type="PROSITE" id="PS01148">
    <property type="entry name" value="UPF0033"/>
    <property type="match status" value="1"/>
</dbReference>
<dbReference type="AlphaFoldDB" id="A0LN40"/>
<dbReference type="Gene3D" id="3.30.110.40">
    <property type="entry name" value="TusA-like domain"/>
    <property type="match status" value="1"/>
</dbReference>
<evidence type="ECO:0000313" key="3">
    <source>
        <dbReference type="EMBL" id="ABK18842.1"/>
    </source>
</evidence>
<comment type="similarity">
    <text evidence="1">Belongs to the sulfur carrier protein TusA family.</text>
</comment>